<evidence type="ECO:0000313" key="10">
    <source>
        <dbReference type="EMBL" id="QJR44348.1"/>
    </source>
</evidence>
<comment type="subunit">
    <text evidence="8">Homodimer.</text>
</comment>
<dbReference type="EC" id="6.1.1.2" evidence="8"/>
<evidence type="ECO:0000256" key="4">
    <source>
        <dbReference type="ARBA" id="ARBA00022840"/>
    </source>
</evidence>
<reference evidence="10 11" key="1">
    <citation type="submission" date="2020-05" db="EMBL/GenBank/DDBJ databases">
        <title>Novel Mycoplasma species detected in Mirounga angustirostris (northern elephant seal) from the USA.</title>
        <authorList>
            <person name="Volokhov D.V."/>
        </authorList>
    </citation>
    <scope>NUCLEOTIDE SEQUENCE [LARGE SCALE GENOMIC DNA]</scope>
    <source>
        <strain evidence="10 11">Mirounga ES2806-NAS</strain>
    </source>
</reference>
<dbReference type="InterPro" id="IPR001412">
    <property type="entry name" value="aa-tRNA-synth_I_CS"/>
</dbReference>
<keyword evidence="6 8" id="KW-0030">Aminoacyl-tRNA synthetase</keyword>
<dbReference type="InterPro" id="IPR014729">
    <property type="entry name" value="Rossmann-like_a/b/a_fold"/>
</dbReference>
<evidence type="ECO:0000256" key="5">
    <source>
        <dbReference type="ARBA" id="ARBA00022917"/>
    </source>
</evidence>
<dbReference type="CDD" id="cd00806">
    <property type="entry name" value="TrpRS_core"/>
    <property type="match status" value="1"/>
</dbReference>
<dbReference type="GO" id="GO:0006436">
    <property type="term" value="P:tryptophanyl-tRNA aminoacylation"/>
    <property type="evidence" value="ECO:0007669"/>
    <property type="project" value="UniProtKB-UniRule"/>
</dbReference>
<dbReference type="GO" id="GO:0004830">
    <property type="term" value="F:tryptophan-tRNA ligase activity"/>
    <property type="evidence" value="ECO:0007669"/>
    <property type="project" value="UniProtKB-UniRule"/>
</dbReference>
<dbReference type="RefSeq" id="WP_171113331.1">
    <property type="nucleotide sequence ID" value="NZ_CP053097.1"/>
</dbReference>
<dbReference type="Pfam" id="PF00579">
    <property type="entry name" value="tRNA-synt_1b"/>
    <property type="match status" value="1"/>
</dbReference>
<dbReference type="PANTHER" id="PTHR43766">
    <property type="entry name" value="TRYPTOPHAN--TRNA LIGASE, MITOCHONDRIAL"/>
    <property type="match status" value="1"/>
</dbReference>
<comment type="similarity">
    <text evidence="1 8 9">Belongs to the class-I aminoacyl-tRNA synthetase family.</text>
</comment>
<feature type="binding site" evidence="8">
    <location>
        <begin position="200"/>
        <end position="204"/>
    </location>
    <ligand>
        <name>ATP</name>
        <dbReference type="ChEBI" id="CHEBI:30616"/>
    </ligand>
</feature>
<feature type="binding site" evidence="8">
    <location>
        <begin position="9"/>
        <end position="11"/>
    </location>
    <ligand>
        <name>ATP</name>
        <dbReference type="ChEBI" id="CHEBI:30616"/>
    </ligand>
</feature>
<evidence type="ECO:0000256" key="2">
    <source>
        <dbReference type="ARBA" id="ARBA00022598"/>
    </source>
</evidence>
<feature type="short sequence motif" description="'HIGH' region" evidence="8">
    <location>
        <begin position="10"/>
        <end position="18"/>
    </location>
</feature>
<keyword evidence="8" id="KW-0963">Cytoplasm</keyword>
<evidence type="ECO:0000256" key="8">
    <source>
        <dbReference type="HAMAP-Rule" id="MF_00140"/>
    </source>
</evidence>
<dbReference type="Gene3D" id="3.40.50.620">
    <property type="entry name" value="HUPs"/>
    <property type="match status" value="1"/>
</dbReference>
<feature type="binding site" evidence="8">
    <location>
        <begin position="17"/>
        <end position="18"/>
    </location>
    <ligand>
        <name>ATP</name>
        <dbReference type="ChEBI" id="CHEBI:30616"/>
    </ligand>
</feature>
<feature type="binding site" evidence="8">
    <location>
        <begin position="152"/>
        <end position="154"/>
    </location>
    <ligand>
        <name>ATP</name>
        <dbReference type="ChEBI" id="CHEBI:30616"/>
    </ligand>
</feature>
<feature type="binding site" evidence="8">
    <location>
        <position position="140"/>
    </location>
    <ligand>
        <name>L-tryptophan</name>
        <dbReference type="ChEBI" id="CHEBI:57912"/>
    </ligand>
</feature>
<dbReference type="EMBL" id="CP053097">
    <property type="protein sequence ID" value="QJR44348.1"/>
    <property type="molecule type" value="Genomic_DNA"/>
</dbReference>
<protein>
    <recommendedName>
        <fullName evidence="8">Tryptophan--tRNA ligase</fullName>
        <ecNumber evidence="8">6.1.1.2</ecNumber>
    </recommendedName>
    <alternativeName>
        <fullName evidence="8">Tryptophanyl-tRNA synthetase</fullName>
        <shortName evidence="8">TrpRS</shortName>
    </alternativeName>
</protein>
<dbReference type="HAMAP" id="MF_00140_B">
    <property type="entry name" value="Trp_tRNA_synth_B"/>
    <property type="match status" value="1"/>
</dbReference>
<dbReference type="InterPro" id="IPR002305">
    <property type="entry name" value="aa-tRNA-synth_Ic"/>
</dbReference>
<dbReference type="InterPro" id="IPR024109">
    <property type="entry name" value="Trp-tRNA-ligase_bac-type"/>
</dbReference>
<dbReference type="Proteomes" id="UP000502118">
    <property type="component" value="Chromosome"/>
</dbReference>
<comment type="subcellular location">
    <subcellularLocation>
        <location evidence="8">Cytoplasm</location>
    </subcellularLocation>
</comment>
<organism evidence="10 11">
    <name type="scientific">Mycoplasma miroungirhinis</name>
    <dbReference type="NCBI Taxonomy" id="754516"/>
    <lineage>
        <taxon>Bacteria</taxon>
        <taxon>Bacillati</taxon>
        <taxon>Mycoplasmatota</taxon>
        <taxon>Mollicutes</taxon>
        <taxon>Mycoplasmataceae</taxon>
        <taxon>Mycoplasma</taxon>
    </lineage>
</organism>
<feature type="short sequence motif" description="'KMSKS' region" evidence="8">
    <location>
        <begin position="200"/>
        <end position="204"/>
    </location>
</feature>
<name>A0A6M4JDM7_9MOLU</name>
<evidence type="ECO:0000256" key="3">
    <source>
        <dbReference type="ARBA" id="ARBA00022741"/>
    </source>
</evidence>
<proteinExistence type="inferred from homology"/>
<comment type="catalytic activity">
    <reaction evidence="7 8">
        <text>tRNA(Trp) + L-tryptophan + ATP = L-tryptophyl-tRNA(Trp) + AMP + diphosphate + H(+)</text>
        <dbReference type="Rhea" id="RHEA:24080"/>
        <dbReference type="Rhea" id="RHEA-COMP:9671"/>
        <dbReference type="Rhea" id="RHEA-COMP:9705"/>
        <dbReference type="ChEBI" id="CHEBI:15378"/>
        <dbReference type="ChEBI" id="CHEBI:30616"/>
        <dbReference type="ChEBI" id="CHEBI:33019"/>
        <dbReference type="ChEBI" id="CHEBI:57912"/>
        <dbReference type="ChEBI" id="CHEBI:78442"/>
        <dbReference type="ChEBI" id="CHEBI:78535"/>
        <dbReference type="ChEBI" id="CHEBI:456215"/>
        <dbReference type="EC" id="6.1.1.2"/>
    </reaction>
</comment>
<dbReference type="KEGG" id="mmio:HLA92_02820"/>
<dbReference type="PRINTS" id="PR01039">
    <property type="entry name" value="TRNASYNTHTRP"/>
</dbReference>
<keyword evidence="11" id="KW-1185">Reference proteome</keyword>
<dbReference type="InterPro" id="IPR002306">
    <property type="entry name" value="Trp-tRNA-ligase"/>
</dbReference>
<keyword evidence="3 8" id="KW-0547">Nucleotide-binding</keyword>
<dbReference type="GO" id="GO:0005829">
    <property type="term" value="C:cytosol"/>
    <property type="evidence" value="ECO:0007669"/>
    <property type="project" value="TreeGrafter"/>
</dbReference>
<dbReference type="NCBIfam" id="TIGR00233">
    <property type="entry name" value="trpS"/>
    <property type="match status" value="1"/>
</dbReference>
<sequence length="329" mass="37138">MKRLLSGIKPTGELTLGNYLGALKNFIDLQNKFDAYYFVADLHALTTNDSDPEKLKRRRKEVVALYLACGLDPQKCTIFYQSQVYEHGMMQWLMTCETTLGELNRMTQFKDKSQKSIKQGNGTESIPTGLLMYPTLMAGDILLYGAEYVPVGEDQTQHVELTRTIAKRLNNKYKTNLTIPEAYIPETGARIKDLQDPTSKMSKSNKSAKGTIYLLEDPTSAYNKILKAVTDSENKVYISNQKPGVTNLLNIYAGLKNITAKEAENQFKDENYKIFKEAVATEVKNLLTEIQSKFKQSLNEVEKVTEKGAKKAQLIAKPLLDNLMEKMGF</sequence>
<keyword evidence="5 8" id="KW-0648">Protein biosynthesis</keyword>
<accession>A0A6M4JDM7</accession>
<evidence type="ECO:0000256" key="1">
    <source>
        <dbReference type="ARBA" id="ARBA00005594"/>
    </source>
</evidence>
<gene>
    <name evidence="8 10" type="primary">trpS</name>
    <name evidence="10" type="ORF">HLA92_02820</name>
</gene>
<dbReference type="GO" id="GO:0005524">
    <property type="term" value="F:ATP binding"/>
    <property type="evidence" value="ECO:0007669"/>
    <property type="project" value="UniProtKB-UniRule"/>
</dbReference>
<dbReference type="InterPro" id="IPR050203">
    <property type="entry name" value="Trp-tRNA_synthetase"/>
</dbReference>
<dbReference type="PANTHER" id="PTHR43766:SF1">
    <property type="entry name" value="TRYPTOPHAN--TRNA LIGASE, MITOCHONDRIAL"/>
    <property type="match status" value="1"/>
</dbReference>
<dbReference type="Gene3D" id="1.10.240.10">
    <property type="entry name" value="Tyrosyl-Transfer RNA Synthetase"/>
    <property type="match status" value="1"/>
</dbReference>
<comment type="function">
    <text evidence="8">Catalyzes the attachment of tryptophan to tRNA(Trp).</text>
</comment>
<evidence type="ECO:0000256" key="9">
    <source>
        <dbReference type="RuleBase" id="RU363036"/>
    </source>
</evidence>
<feature type="binding site" evidence="8">
    <location>
        <position position="191"/>
    </location>
    <ligand>
        <name>ATP</name>
        <dbReference type="ChEBI" id="CHEBI:30616"/>
    </ligand>
</feature>
<dbReference type="SUPFAM" id="SSF52374">
    <property type="entry name" value="Nucleotidylyl transferase"/>
    <property type="match status" value="1"/>
</dbReference>
<evidence type="ECO:0000313" key="11">
    <source>
        <dbReference type="Proteomes" id="UP000502118"/>
    </source>
</evidence>
<dbReference type="PROSITE" id="PS00178">
    <property type="entry name" value="AA_TRNA_LIGASE_I"/>
    <property type="match status" value="1"/>
</dbReference>
<evidence type="ECO:0000256" key="6">
    <source>
        <dbReference type="ARBA" id="ARBA00023146"/>
    </source>
</evidence>
<dbReference type="AlphaFoldDB" id="A0A6M4JDM7"/>
<evidence type="ECO:0000256" key="7">
    <source>
        <dbReference type="ARBA" id="ARBA00049929"/>
    </source>
</evidence>
<keyword evidence="4 8" id="KW-0067">ATP-binding</keyword>
<keyword evidence="2 8" id="KW-0436">Ligase</keyword>